<gene>
    <name evidence="2" type="ORF">G2W53_024853</name>
</gene>
<organism evidence="2 3">
    <name type="scientific">Senna tora</name>
    <dbReference type="NCBI Taxonomy" id="362788"/>
    <lineage>
        <taxon>Eukaryota</taxon>
        <taxon>Viridiplantae</taxon>
        <taxon>Streptophyta</taxon>
        <taxon>Embryophyta</taxon>
        <taxon>Tracheophyta</taxon>
        <taxon>Spermatophyta</taxon>
        <taxon>Magnoliopsida</taxon>
        <taxon>eudicotyledons</taxon>
        <taxon>Gunneridae</taxon>
        <taxon>Pentapetalae</taxon>
        <taxon>rosids</taxon>
        <taxon>fabids</taxon>
        <taxon>Fabales</taxon>
        <taxon>Fabaceae</taxon>
        <taxon>Caesalpinioideae</taxon>
        <taxon>Cassia clade</taxon>
        <taxon>Senna</taxon>
    </lineage>
</organism>
<protein>
    <submittedName>
        <fullName evidence="2">Uncharacterized protein</fullName>
    </submittedName>
</protein>
<feature type="region of interest" description="Disordered" evidence="1">
    <location>
        <begin position="1"/>
        <end position="20"/>
    </location>
</feature>
<accession>A0A834TCB4</accession>
<evidence type="ECO:0000313" key="2">
    <source>
        <dbReference type="EMBL" id="KAF7819398.1"/>
    </source>
</evidence>
<comment type="caution">
    <text evidence="2">The sequence shown here is derived from an EMBL/GenBank/DDBJ whole genome shotgun (WGS) entry which is preliminary data.</text>
</comment>
<proteinExistence type="predicted"/>
<evidence type="ECO:0000313" key="3">
    <source>
        <dbReference type="Proteomes" id="UP000634136"/>
    </source>
</evidence>
<dbReference type="Proteomes" id="UP000634136">
    <property type="component" value="Unassembled WGS sequence"/>
</dbReference>
<name>A0A834TCB4_9FABA</name>
<reference evidence="2" key="1">
    <citation type="submission" date="2020-09" db="EMBL/GenBank/DDBJ databases">
        <title>Genome-Enabled Discovery of Anthraquinone Biosynthesis in Senna tora.</title>
        <authorList>
            <person name="Kang S.-H."/>
            <person name="Pandey R.P."/>
            <person name="Lee C.-M."/>
            <person name="Sim J.-S."/>
            <person name="Jeong J.-T."/>
            <person name="Choi B.-S."/>
            <person name="Jung M."/>
            <person name="Ginzburg D."/>
            <person name="Zhao K."/>
            <person name="Won S.Y."/>
            <person name="Oh T.-J."/>
            <person name="Yu Y."/>
            <person name="Kim N.-H."/>
            <person name="Lee O.R."/>
            <person name="Lee T.-H."/>
            <person name="Bashyal P."/>
            <person name="Kim T.-S."/>
            <person name="Lee W.-H."/>
            <person name="Kawkins C."/>
            <person name="Kim C.-K."/>
            <person name="Kim J.S."/>
            <person name="Ahn B.O."/>
            <person name="Rhee S.Y."/>
            <person name="Sohng J.K."/>
        </authorList>
    </citation>
    <scope>NUCLEOTIDE SEQUENCE</scope>
    <source>
        <tissue evidence="2">Leaf</tissue>
    </source>
</reference>
<keyword evidence="3" id="KW-1185">Reference proteome</keyword>
<evidence type="ECO:0000256" key="1">
    <source>
        <dbReference type="SAM" id="MobiDB-lite"/>
    </source>
</evidence>
<dbReference type="EMBL" id="JAAIUW010000008">
    <property type="protein sequence ID" value="KAF7819398.1"/>
    <property type="molecule type" value="Genomic_DNA"/>
</dbReference>
<dbReference type="AlphaFoldDB" id="A0A834TCB4"/>
<sequence>MAKQSSLGLRALKQFEQNES</sequence>